<dbReference type="Proteomes" id="UP001057402">
    <property type="component" value="Chromosome 8"/>
</dbReference>
<protein>
    <submittedName>
        <fullName evidence="1">Uncharacterized protein</fullName>
    </submittedName>
</protein>
<comment type="caution">
    <text evidence="1">The sequence shown here is derived from an EMBL/GenBank/DDBJ whole genome shotgun (WGS) entry which is preliminary data.</text>
</comment>
<gene>
    <name evidence="1" type="ORF">MLD38_028867</name>
</gene>
<evidence type="ECO:0000313" key="2">
    <source>
        <dbReference type="Proteomes" id="UP001057402"/>
    </source>
</evidence>
<name>A0ACB9N2V7_9MYRT</name>
<keyword evidence="2" id="KW-1185">Reference proteome</keyword>
<proteinExistence type="predicted"/>
<sequence length="73" mass="7639">MSPITAEPMAANLNLPPRPCALPSSPSTKFSHNGGSAARRLAVVPSFRCQGRDDVASDEHLGKSSSSEFATLI</sequence>
<organism evidence="1 2">
    <name type="scientific">Melastoma candidum</name>
    <dbReference type="NCBI Taxonomy" id="119954"/>
    <lineage>
        <taxon>Eukaryota</taxon>
        <taxon>Viridiplantae</taxon>
        <taxon>Streptophyta</taxon>
        <taxon>Embryophyta</taxon>
        <taxon>Tracheophyta</taxon>
        <taxon>Spermatophyta</taxon>
        <taxon>Magnoliopsida</taxon>
        <taxon>eudicotyledons</taxon>
        <taxon>Gunneridae</taxon>
        <taxon>Pentapetalae</taxon>
        <taxon>rosids</taxon>
        <taxon>malvids</taxon>
        <taxon>Myrtales</taxon>
        <taxon>Melastomataceae</taxon>
        <taxon>Melastomatoideae</taxon>
        <taxon>Melastomateae</taxon>
        <taxon>Melastoma</taxon>
    </lineage>
</organism>
<accession>A0ACB9N2V7</accession>
<evidence type="ECO:0000313" key="1">
    <source>
        <dbReference type="EMBL" id="KAI4330591.1"/>
    </source>
</evidence>
<reference evidence="2" key="1">
    <citation type="journal article" date="2023" name="Front. Plant Sci.">
        <title>Chromosomal-level genome assembly of Melastoma candidum provides insights into trichome evolution.</title>
        <authorList>
            <person name="Zhong Y."/>
            <person name="Wu W."/>
            <person name="Sun C."/>
            <person name="Zou P."/>
            <person name="Liu Y."/>
            <person name="Dai S."/>
            <person name="Zhou R."/>
        </authorList>
    </citation>
    <scope>NUCLEOTIDE SEQUENCE [LARGE SCALE GENOMIC DNA]</scope>
</reference>
<dbReference type="EMBL" id="CM042887">
    <property type="protein sequence ID" value="KAI4330591.1"/>
    <property type="molecule type" value="Genomic_DNA"/>
</dbReference>